<evidence type="ECO:0000313" key="2">
    <source>
        <dbReference type="EMBL" id="KUJ82150.1"/>
    </source>
</evidence>
<keyword evidence="1" id="KW-0732">Signal</keyword>
<reference evidence="3" key="1">
    <citation type="submission" date="2015-12" db="EMBL/GenBank/DDBJ databases">
        <authorList>
            <person name="Zhang G."/>
            <person name="Stingl U."/>
        </authorList>
    </citation>
    <scope>NUCLEOTIDE SEQUENCE [LARGE SCALE GENOMIC DNA]</scope>
    <source>
        <strain evidence="3">ZGT108</strain>
    </source>
</reference>
<proteinExistence type="predicted"/>
<dbReference type="RefSeq" id="WP_068332007.1">
    <property type="nucleotide sequence ID" value="NZ_LQBP01000001.1"/>
</dbReference>
<feature type="signal peptide" evidence="1">
    <location>
        <begin position="1"/>
        <end position="25"/>
    </location>
</feature>
<name>A0A0X3U9A6_9RHOB</name>
<sequence length="186" mass="19878">MRISFRSFIAACVALCFWASVPATADTQVTYTDAGRALFSFAVPDFWAVRTGGPREIEDTELGDLRAVARVMGIRPVTDDTVWMGFVSPAGVSSIQGGLQYLEDIDKFLVKNPSVSGTADARIGGLPARVIRGTGTREGRGVNFTATVIDLPNGRVAVVVAILRDGADPAYVDDLNAVFASFRSMQ</sequence>
<feature type="chain" id="PRO_5007054883" description="DUF1795 domain-containing protein" evidence="1">
    <location>
        <begin position="26"/>
        <end position="186"/>
    </location>
</feature>
<organism evidence="2 3">
    <name type="scientific">Ruegeria profundi</name>
    <dbReference type="NCBI Taxonomy" id="1685378"/>
    <lineage>
        <taxon>Bacteria</taxon>
        <taxon>Pseudomonadati</taxon>
        <taxon>Pseudomonadota</taxon>
        <taxon>Alphaproteobacteria</taxon>
        <taxon>Rhodobacterales</taxon>
        <taxon>Roseobacteraceae</taxon>
        <taxon>Ruegeria</taxon>
    </lineage>
</organism>
<evidence type="ECO:0000313" key="3">
    <source>
        <dbReference type="Proteomes" id="UP000053690"/>
    </source>
</evidence>
<dbReference type="EMBL" id="LQBP01000001">
    <property type="protein sequence ID" value="KUJ82150.1"/>
    <property type="molecule type" value="Genomic_DNA"/>
</dbReference>
<dbReference type="Proteomes" id="UP000053690">
    <property type="component" value="Unassembled WGS sequence"/>
</dbReference>
<evidence type="ECO:0000256" key="1">
    <source>
        <dbReference type="SAM" id="SignalP"/>
    </source>
</evidence>
<comment type="caution">
    <text evidence="2">The sequence shown here is derived from an EMBL/GenBank/DDBJ whole genome shotgun (WGS) entry which is preliminary data.</text>
</comment>
<protein>
    <recommendedName>
        <fullName evidence="4">DUF1795 domain-containing protein</fullName>
    </recommendedName>
</protein>
<gene>
    <name evidence="2" type="ORF">AVO44_02450</name>
</gene>
<evidence type="ECO:0008006" key="4">
    <source>
        <dbReference type="Google" id="ProtNLM"/>
    </source>
</evidence>
<accession>A0A0X3U9A6</accession>
<keyword evidence="3" id="KW-1185">Reference proteome</keyword>
<dbReference type="AlphaFoldDB" id="A0A0X3U9A6"/>